<proteinExistence type="predicted"/>
<name>A0A1V4HVJ8_NITVU</name>
<evidence type="ECO:0000313" key="3">
    <source>
        <dbReference type="Proteomes" id="UP000189940"/>
    </source>
</evidence>
<keyword evidence="3" id="KW-1185">Reference proteome</keyword>
<feature type="region of interest" description="Disordered" evidence="1">
    <location>
        <begin position="70"/>
        <end position="93"/>
    </location>
</feature>
<accession>A0A1V4HVJ8</accession>
<evidence type="ECO:0000313" key="2">
    <source>
        <dbReference type="EMBL" id="OPH82001.1"/>
    </source>
</evidence>
<gene>
    <name evidence="2" type="ORF">B2M20_14690</name>
</gene>
<dbReference type="Proteomes" id="UP000189940">
    <property type="component" value="Unassembled WGS sequence"/>
</dbReference>
<protein>
    <submittedName>
        <fullName evidence="2">Uncharacterized protein</fullName>
    </submittedName>
</protein>
<reference evidence="2 3" key="1">
    <citation type="submission" date="2017-02" db="EMBL/GenBank/DDBJ databases">
        <title>Genome sequence of the nitrite-oxidizing bacterium Nitrobacter vulgaris strain Ab1.</title>
        <authorList>
            <person name="Mellbye B.L."/>
            <person name="Davis E.W."/>
            <person name="Spieck E."/>
            <person name="Chang J.H."/>
            <person name="Bottomley P.J."/>
            <person name="Sayavedra-Soto L.A."/>
        </authorList>
    </citation>
    <scope>NUCLEOTIDE SEQUENCE [LARGE SCALE GENOMIC DNA]</scope>
    <source>
        <strain evidence="2 3">Ab1</strain>
    </source>
</reference>
<dbReference type="EMBL" id="MWPQ01000051">
    <property type="protein sequence ID" value="OPH82001.1"/>
    <property type="molecule type" value="Genomic_DNA"/>
</dbReference>
<comment type="caution">
    <text evidence="2">The sequence shown here is derived from an EMBL/GenBank/DDBJ whole genome shotgun (WGS) entry which is preliminary data.</text>
</comment>
<evidence type="ECO:0000256" key="1">
    <source>
        <dbReference type="SAM" id="MobiDB-lite"/>
    </source>
</evidence>
<sequence length="93" mass="10571">MFSSEIAEAIAPKIFEVYPPTSLGWRIGSEMMLRLGRSLADCRYIVTDLGRQLIYVAGIIGMIRKRGTDRQQLARKEKRTRQQEGTDNHSISS</sequence>
<dbReference type="AlphaFoldDB" id="A0A1V4HVJ8"/>
<feature type="compositionally biased region" description="Basic and acidic residues" evidence="1">
    <location>
        <begin position="70"/>
        <end position="87"/>
    </location>
</feature>
<organism evidence="2 3">
    <name type="scientific">Nitrobacter vulgaris</name>
    <dbReference type="NCBI Taxonomy" id="29421"/>
    <lineage>
        <taxon>Bacteria</taxon>
        <taxon>Pseudomonadati</taxon>
        <taxon>Pseudomonadota</taxon>
        <taxon>Alphaproteobacteria</taxon>
        <taxon>Hyphomicrobiales</taxon>
        <taxon>Nitrobacteraceae</taxon>
        <taxon>Nitrobacter</taxon>
    </lineage>
</organism>